<dbReference type="Proteomes" id="UP001500016">
    <property type="component" value="Unassembled WGS sequence"/>
</dbReference>
<comment type="caution">
    <text evidence="9">The sequence shown here is derived from an EMBL/GenBank/DDBJ whole genome shotgun (WGS) entry which is preliminary data.</text>
</comment>
<keyword evidence="2" id="KW-0813">Transport</keyword>
<accession>A0ABN2WFQ9</accession>
<dbReference type="InterPro" id="IPR010573">
    <property type="entry name" value="MFS_Str1/Tri12-like"/>
</dbReference>
<keyword evidence="4 8" id="KW-0812">Transmembrane</keyword>
<evidence type="ECO:0000256" key="3">
    <source>
        <dbReference type="ARBA" id="ARBA00022475"/>
    </source>
</evidence>
<dbReference type="Pfam" id="PF06609">
    <property type="entry name" value="TRI12"/>
    <property type="match status" value="1"/>
</dbReference>
<evidence type="ECO:0000256" key="6">
    <source>
        <dbReference type="ARBA" id="ARBA00023136"/>
    </source>
</evidence>
<protein>
    <submittedName>
        <fullName evidence="9">Uncharacterized protein</fullName>
    </submittedName>
</protein>
<gene>
    <name evidence="9" type="ORF">GCM10009801_57320</name>
</gene>
<feature type="transmembrane region" description="Helical" evidence="8">
    <location>
        <begin position="21"/>
        <end position="39"/>
    </location>
</feature>
<evidence type="ECO:0000256" key="1">
    <source>
        <dbReference type="ARBA" id="ARBA00004651"/>
    </source>
</evidence>
<evidence type="ECO:0000256" key="8">
    <source>
        <dbReference type="SAM" id="Phobius"/>
    </source>
</evidence>
<dbReference type="PANTHER" id="PTHR42718">
    <property type="entry name" value="MAJOR FACILITATOR SUPERFAMILY MULTIDRUG TRANSPORTER MFSC"/>
    <property type="match status" value="1"/>
</dbReference>
<keyword evidence="5 8" id="KW-1133">Transmembrane helix</keyword>
<dbReference type="EMBL" id="BAAAPE010000013">
    <property type="protein sequence ID" value="GAA2091397.1"/>
    <property type="molecule type" value="Genomic_DNA"/>
</dbReference>
<evidence type="ECO:0000313" key="9">
    <source>
        <dbReference type="EMBL" id="GAA2091397.1"/>
    </source>
</evidence>
<name>A0ABN2WFQ9_9ACTN</name>
<evidence type="ECO:0000256" key="5">
    <source>
        <dbReference type="ARBA" id="ARBA00022989"/>
    </source>
</evidence>
<comment type="subcellular location">
    <subcellularLocation>
        <location evidence="1">Cell membrane</location>
        <topology evidence="1">Multi-pass membrane protein</topology>
    </subcellularLocation>
</comment>
<proteinExistence type="predicted"/>
<keyword evidence="7" id="KW-0046">Antibiotic resistance</keyword>
<keyword evidence="3" id="KW-1003">Cell membrane</keyword>
<evidence type="ECO:0000313" key="10">
    <source>
        <dbReference type="Proteomes" id="UP001500016"/>
    </source>
</evidence>
<evidence type="ECO:0000256" key="2">
    <source>
        <dbReference type="ARBA" id="ARBA00022448"/>
    </source>
</evidence>
<sequence length="108" mass="11418">MLGGSALLTESRREDKARFDIPGVLLVTTGLVAIVYGTTQAESDGGWGSATVIGPLALGAALLVAFAVVERRVPQPLLPPRVMANRTRGAPTWAWGWPSWRCSGRSSS</sequence>
<feature type="transmembrane region" description="Helical" evidence="8">
    <location>
        <begin position="45"/>
        <end position="69"/>
    </location>
</feature>
<keyword evidence="10" id="KW-1185">Reference proteome</keyword>
<organism evidence="9 10">
    <name type="scientific">Streptomyces albiaxialis</name>
    <dbReference type="NCBI Taxonomy" id="329523"/>
    <lineage>
        <taxon>Bacteria</taxon>
        <taxon>Bacillati</taxon>
        <taxon>Actinomycetota</taxon>
        <taxon>Actinomycetes</taxon>
        <taxon>Kitasatosporales</taxon>
        <taxon>Streptomycetaceae</taxon>
        <taxon>Streptomyces</taxon>
    </lineage>
</organism>
<reference evidence="9 10" key="1">
    <citation type="journal article" date="2019" name="Int. J. Syst. Evol. Microbiol.">
        <title>The Global Catalogue of Microorganisms (GCM) 10K type strain sequencing project: providing services to taxonomists for standard genome sequencing and annotation.</title>
        <authorList>
            <consortium name="The Broad Institute Genomics Platform"/>
            <consortium name="The Broad Institute Genome Sequencing Center for Infectious Disease"/>
            <person name="Wu L."/>
            <person name="Ma J."/>
        </authorList>
    </citation>
    <scope>NUCLEOTIDE SEQUENCE [LARGE SCALE GENOMIC DNA]</scope>
    <source>
        <strain evidence="9 10">JCM 15478</strain>
    </source>
</reference>
<evidence type="ECO:0000256" key="4">
    <source>
        <dbReference type="ARBA" id="ARBA00022692"/>
    </source>
</evidence>
<dbReference type="PANTHER" id="PTHR42718:SF46">
    <property type="entry name" value="BLR6921 PROTEIN"/>
    <property type="match status" value="1"/>
</dbReference>
<evidence type="ECO:0000256" key="7">
    <source>
        <dbReference type="ARBA" id="ARBA00023251"/>
    </source>
</evidence>
<keyword evidence="6 8" id="KW-0472">Membrane</keyword>